<dbReference type="RefSeq" id="WP_342632607.1">
    <property type="nucleotide sequence ID" value="NZ_CP152381.1"/>
</dbReference>
<name>A0ABZ3E962_9GAMM</name>
<evidence type="ECO:0000313" key="2">
    <source>
        <dbReference type="Proteomes" id="UP001445268"/>
    </source>
</evidence>
<geneLocation type="plasmid" evidence="1 2">
    <name>unnamed1</name>
</geneLocation>
<keyword evidence="1" id="KW-0614">Plasmid</keyword>
<sequence length="96" mass="10948">MDMNAFVDAQIDLGSEPLQVLADTENLMKALRLQGYLVIDRSSVLTSPEEYNLPEIDMHNVYAWLKQNRITPVEPGDMKSRFEKSQKAVSDAFMIK</sequence>
<proteinExistence type="predicted"/>
<accession>A0ABZ3E962</accession>
<protein>
    <submittedName>
        <fullName evidence="1">Uncharacterized protein</fullName>
    </submittedName>
</protein>
<dbReference type="Proteomes" id="UP001445268">
    <property type="component" value="Plasmid unnamed1"/>
</dbReference>
<gene>
    <name evidence="1" type="ORF">AAGT77_19990</name>
</gene>
<organism evidence="1 2">
    <name type="scientific">Marinobacter alkaliphilus</name>
    <dbReference type="NCBI Taxonomy" id="254719"/>
    <lineage>
        <taxon>Bacteria</taxon>
        <taxon>Pseudomonadati</taxon>
        <taxon>Pseudomonadota</taxon>
        <taxon>Gammaproteobacteria</taxon>
        <taxon>Pseudomonadales</taxon>
        <taxon>Marinobacteraceae</taxon>
        <taxon>Marinobacter</taxon>
    </lineage>
</organism>
<dbReference type="EMBL" id="CP152381">
    <property type="protein sequence ID" value="XAF56001.1"/>
    <property type="molecule type" value="Genomic_DNA"/>
</dbReference>
<evidence type="ECO:0000313" key="1">
    <source>
        <dbReference type="EMBL" id="XAF56001.1"/>
    </source>
</evidence>
<keyword evidence="2" id="KW-1185">Reference proteome</keyword>
<reference evidence="1 2" key="1">
    <citation type="submission" date="2024-04" db="EMBL/GenBank/DDBJ databases">
        <title>Marinobacter sp. SBY-1.</title>
        <authorList>
            <person name="Pan C."/>
        </authorList>
    </citation>
    <scope>NUCLEOTIDE SEQUENCE [LARGE SCALE GENOMIC DNA]</scope>
    <source>
        <strain evidence="1 2">SBY-1</strain>
        <plasmid evidence="1 2">unnamed1</plasmid>
    </source>
</reference>